<evidence type="ECO:0000256" key="2">
    <source>
        <dbReference type="ARBA" id="ARBA00023015"/>
    </source>
</evidence>
<dbReference type="EMBL" id="FOUZ01000002">
    <property type="protein sequence ID" value="SFM73799.1"/>
    <property type="molecule type" value="Genomic_DNA"/>
</dbReference>
<dbReference type="Proteomes" id="UP000199149">
    <property type="component" value="Unassembled WGS sequence"/>
</dbReference>
<evidence type="ECO:0000256" key="1">
    <source>
        <dbReference type="ARBA" id="ARBA00011046"/>
    </source>
</evidence>
<evidence type="ECO:0000256" key="3">
    <source>
        <dbReference type="ARBA" id="ARBA00023125"/>
    </source>
</evidence>
<comment type="similarity">
    <text evidence="1">Belongs to the BlaI transcriptional regulatory family.</text>
</comment>
<dbReference type="GO" id="GO:0003677">
    <property type="term" value="F:DNA binding"/>
    <property type="evidence" value="ECO:0007669"/>
    <property type="project" value="UniProtKB-KW"/>
</dbReference>
<dbReference type="GO" id="GO:0045892">
    <property type="term" value="P:negative regulation of DNA-templated transcription"/>
    <property type="evidence" value="ECO:0007669"/>
    <property type="project" value="InterPro"/>
</dbReference>
<dbReference type="STRING" id="684065.SAMN05421738_102126"/>
<dbReference type="AlphaFoldDB" id="A0A1I4TAP9"/>
<organism evidence="5 6">
    <name type="scientific">Algoriella xinjiangensis</name>
    <dbReference type="NCBI Taxonomy" id="684065"/>
    <lineage>
        <taxon>Bacteria</taxon>
        <taxon>Pseudomonadati</taxon>
        <taxon>Bacteroidota</taxon>
        <taxon>Flavobacteriia</taxon>
        <taxon>Flavobacteriales</taxon>
        <taxon>Weeksellaceae</taxon>
        <taxon>Algoriella</taxon>
    </lineage>
</organism>
<evidence type="ECO:0000313" key="6">
    <source>
        <dbReference type="Proteomes" id="UP000199149"/>
    </source>
</evidence>
<evidence type="ECO:0000313" key="5">
    <source>
        <dbReference type="EMBL" id="SFM73799.1"/>
    </source>
</evidence>
<gene>
    <name evidence="5" type="ORF">SAMN05421738_102126</name>
</gene>
<dbReference type="Gene3D" id="1.10.10.10">
    <property type="entry name" value="Winged helix-like DNA-binding domain superfamily/Winged helix DNA-binding domain"/>
    <property type="match status" value="1"/>
</dbReference>
<name>A0A1I4TAP9_9FLAO</name>
<keyword evidence="3" id="KW-0238">DNA-binding</keyword>
<accession>A0A1I4TAP9</accession>
<dbReference type="SUPFAM" id="SSF46785">
    <property type="entry name" value="Winged helix' DNA-binding domain"/>
    <property type="match status" value="1"/>
</dbReference>
<protein>
    <submittedName>
        <fullName evidence="5">Predicted transcriptional regulator</fullName>
    </submittedName>
</protein>
<keyword evidence="2" id="KW-0805">Transcription regulation</keyword>
<sequence>MKIKLSKKEEKVMEVIWSGKHVFAKDIIDSYDDPKPANTTISTLLKRMYDKGYIDYEQMGNSRRYFALVKKDDYFTKEVKGMISNFFNNSTSQFASFFAKSNNMSVEELEKLRAIIDNEIDRKKK</sequence>
<dbReference type="RefSeq" id="WP_092906113.1">
    <property type="nucleotide sequence ID" value="NZ_FOUZ01000002.1"/>
</dbReference>
<dbReference type="InterPro" id="IPR036388">
    <property type="entry name" value="WH-like_DNA-bd_sf"/>
</dbReference>
<evidence type="ECO:0000256" key="4">
    <source>
        <dbReference type="ARBA" id="ARBA00023163"/>
    </source>
</evidence>
<keyword evidence="6" id="KW-1185">Reference proteome</keyword>
<dbReference type="OrthoDB" id="1098508at2"/>
<dbReference type="InterPro" id="IPR005650">
    <property type="entry name" value="BlaI_family"/>
</dbReference>
<reference evidence="6" key="1">
    <citation type="submission" date="2016-10" db="EMBL/GenBank/DDBJ databases">
        <authorList>
            <person name="Varghese N."/>
            <person name="Submissions S."/>
        </authorList>
    </citation>
    <scope>NUCLEOTIDE SEQUENCE [LARGE SCALE GENOMIC DNA]</scope>
    <source>
        <strain evidence="6">XJ109</strain>
    </source>
</reference>
<proteinExistence type="inferred from homology"/>
<keyword evidence="4" id="KW-0804">Transcription</keyword>
<dbReference type="Pfam" id="PF03965">
    <property type="entry name" value="Penicillinase_R"/>
    <property type="match status" value="1"/>
</dbReference>
<dbReference type="Gene3D" id="1.10.4040.10">
    <property type="entry name" value="Penicillinase repressor domain"/>
    <property type="match status" value="1"/>
</dbReference>
<dbReference type="InterPro" id="IPR036390">
    <property type="entry name" value="WH_DNA-bd_sf"/>
</dbReference>
<dbReference type="PIRSF" id="PIRSF019455">
    <property type="entry name" value="CopR_AtkY"/>
    <property type="match status" value="1"/>
</dbReference>